<dbReference type="InterPro" id="IPR001752">
    <property type="entry name" value="Kinesin_motor_dom"/>
</dbReference>
<dbReference type="PANTHER" id="PTHR47969">
    <property type="entry name" value="CHROMOSOME-ASSOCIATED KINESIN KIF4A-RELATED"/>
    <property type="match status" value="1"/>
</dbReference>
<feature type="domain" description="Kinesin motor" evidence="4">
    <location>
        <begin position="1"/>
        <end position="157"/>
    </location>
</feature>
<evidence type="ECO:0000313" key="5">
    <source>
        <dbReference type="EMBL" id="CRZ03586.1"/>
    </source>
</evidence>
<dbReference type="Gene3D" id="3.40.850.10">
    <property type="entry name" value="Kinesin motor domain"/>
    <property type="match status" value="1"/>
</dbReference>
<feature type="non-terminal residue" evidence="5">
    <location>
        <position position="1"/>
    </location>
</feature>
<dbReference type="PRINTS" id="PR00380">
    <property type="entry name" value="KINESINHEAVY"/>
</dbReference>
<dbReference type="SUPFAM" id="SSF52540">
    <property type="entry name" value="P-loop containing nucleoside triphosphate hydrolases"/>
    <property type="match status" value="1"/>
</dbReference>
<dbReference type="Pfam" id="PF00225">
    <property type="entry name" value="Kinesin"/>
    <property type="match status" value="1"/>
</dbReference>
<sequence>AVFSQGHRNRHVAGHELNMDSSRSHCILSVMIIAITTEKRNGNSRTTVGKISFVDLAGSERLRDTKSSGDLMLKETSSINRSLFLLGKVISALGSKPSDTGVLGQHIPYRDSLLTKLLMDSLGGAGKTLMIACVSPAIQHIKETMSTLSYSYRTRRIQNRPVKRTGSSEQSRPNAAMIALETHAIHLEKEVGRLKELLSFHGIGCDGFADDSKAFASSRQTNANNAITAALVPTKPYEPR</sequence>
<comment type="caution">
    <text evidence="3">Lacks conserved residue(s) required for the propagation of feature annotation.</text>
</comment>
<dbReference type="GO" id="GO:0005875">
    <property type="term" value="C:microtubule associated complex"/>
    <property type="evidence" value="ECO:0007669"/>
    <property type="project" value="TreeGrafter"/>
</dbReference>
<feature type="non-terminal residue" evidence="5">
    <location>
        <position position="240"/>
    </location>
</feature>
<dbReference type="GO" id="GO:0007018">
    <property type="term" value="P:microtubule-based movement"/>
    <property type="evidence" value="ECO:0007669"/>
    <property type="project" value="InterPro"/>
</dbReference>
<proteinExistence type="inferred from homology"/>
<accession>A0A0H5QQ65</accession>
<dbReference type="GO" id="GO:0007052">
    <property type="term" value="P:mitotic spindle organization"/>
    <property type="evidence" value="ECO:0007669"/>
    <property type="project" value="TreeGrafter"/>
</dbReference>
<evidence type="ECO:0000256" key="1">
    <source>
        <dbReference type="ARBA" id="ARBA00022741"/>
    </source>
</evidence>
<evidence type="ECO:0000259" key="4">
    <source>
        <dbReference type="PROSITE" id="PS50067"/>
    </source>
</evidence>
<dbReference type="InterPro" id="IPR019821">
    <property type="entry name" value="Kinesin_motor_CS"/>
</dbReference>
<dbReference type="AlphaFoldDB" id="A0A0H5QQ65"/>
<dbReference type="InterPro" id="IPR027640">
    <property type="entry name" value="Kinesin-like_fam"/>
</dbReference>
<dbReference type="PANTHER" id="PTHR47969:SF29">
    <property type="entry name" value="KINESIN-LIKE PROTEIN"/>
    <property type="match status" value="1"/>
</dbReference>
<comment type="similarity">
    <text evidence="3">Belongs to the TRAFAC class myosin-kinesin ATPase superfamily. Kinesin family.</text>
</comment>
<reference evidence="5" key="1">
    <citation type="submission" date="2015-04" db="EMBL/GenBank/DDBJ databases">
        <title>The genome sequence of the plant pathogenic Rhizarian Plasmodiophora brassicae reveals insights in its biotrophic life cycle and the origin of chitin synthesis.</title>
        <authorList>
            <person name="Schwelm A."/>
            <person name="Fogelqvist J."/>
            <person name="Knaust A."/>
            <person name="Julke S."/>
            <person name="Lilja T."/>
            <person name="Dhandapani V."/>
            <person name="Bonilla-Rosso G."/>
            <person name="Karlsson M."/>
            <person name="Shevchenko A."/>
            <person name="Choi S.R."/>
            <person name="Kim H.G."/>
            <person name="Park J.Y."/>
            <person name="Lim Y.P."/>
            <person name="Ludwig-Muller J."/>
            <person name="Dixelius C."/>
        </authorList>
    </citation>
    <scope>NUCLEOTIDE SEQUENCE</scope>
    <source>
        <tissue evidence="5">Potato root galls</tissue>
    </source>
</reference>
<dbReference type="GO" id="GO:0003777">
    <property type="term" value="F:microtubule motor activity"/>
    <property type="evidence" value="ECO:0007669"/>
    <property type="project" value="InterPro"/>
</dbReference>
<dbReference type="GO" id="GO:0051231">
    <property type="term" value="P:spindle elongation"/>
    <property type="evidence" value="ECO:0007669"/>
    <property type="project" value="TreeGrafter"/>
</dbReference>
<dbReference type="InterPro" id="IPR036961">
    <property type="entry name" value="Kinesin_motor_dom_sf"/>
</dbReference>
<dbReference type="GO" id="GO:0005524">
    <property type="term" value="F:ATP binding"/>
    <property type="evidence" value="ECO:0007669"/>
    <property type="project" value="UniProtKB-KW"/>
</dbReference>
<protein>
    <recommendedName>
        <fullName evidence="4">Kinesin motor domain-containing protein</fullName>
    </recommendedName>
</protein>
<evidence type="ECO:0000256" key="2">
    <source>
        <dbReference type="ARBA" id="ARBA00022840"/>
    </source>
</evidence>
<dbReference type="PROSITE" id="PS00411">
    <property type="entry name" value="KINESIN_MOTOR_1"/>
    <property type="match status" value="1"/>
</dbReference>
<evidence type="ECO:0000256" key="3">
    <source>
        <dbReference type="PROSITE-ProRule" id="PRU00283"/>
    </source>
</evidence>
<dbReference type="GO" id="GO:0008017">
    <property type="term" value="F:microtubule binding"/>
    <property type="evidence" value="ECO:0007669"/>
    <property type="project" value="InterPro"/>
</dbReference>
<dbReference type="SMART" id="SM00129">
    <property type="entry name" value="KISc"/>
    <property type="match status" value="1"/>
</dbReference>
<keyword evidence="2" id="KW-0067">ATP-binding</keyword>
<dbReference type="InterPro" id="IPR027417">
    <property type="entry name" value="P-loop_NTPase"/>
</dbReference>
<name>A0A0H5QQ65_9EUKA</name>
<keyword evidence="1" id="KW-0547">Nucleotide-binding</keyword>
<dbReference type="EMBL" id="HACM01003144">
    <property type="protein sequence ID" value="CRZ03586.1"/>
    <property type="molecule type" value="Transcribed_RNA"/>
</dbReference>
<dbReference type="PROSITE" id="PS50067">
    <property type="entry name" value="KINESIN_MOTOR_2"/>
    <property type="match status" value="1"/>
</dbReference>
<organism evidence="5">
    <name type="scientific">Spongospora subterranea</name>
    <dbReference type="NCBI Taxonomy" id="70186"/>
    <lineage>
        <taxon>Eukaryota</taxon>
        <taxon>Sar</taxon>
        <taxon>Rhizaria</taxon>
        <taxon>Endomyxa</taxon>
        <taxon>Phytomyxea</taxon>
        <taxon>Plasmodiophorida</taxon>
        <taxon>Plasmodiophoridae</taxon>
        <taxon>Spongospora</taxon>
    </lineage>
</organism>